<evidence type="ECO:0000256" key="1">
    <source>
        <dbReference type="SAM" id="MobiDB-lite"/>
    </source>
</evidence>
<keyword evidence="3" id="KW-1185">Reference proteome</keyword>
<accession>A0AAE0SPX3</accession>
<feature type="region of interest" description="Disordered" evidence="1">
    <location>
        <begin position="69"/>
        <end position="99"/>
    </location>
</feature>
<reference evidence="2" key="2">
    <citation type="journal article" date="2021" name="Genome Biol. Evol.">
        <title>Developing a high-quality reference genome for a parasitic bivalve with doubly uniparental inheritance (Bivalvia: Unionida).</title>
        <authorList>
            <person name="Smith C.H."/>
        </authorList>
    </citation>
    <scope>NUCLEOTIDE SEQUENCE</scope>
    <source>
        <strain evidence="2">CHS0354</strain>
        <tissue evidence="2">Mantle</tissue>
    </source>
</reference>
<protein>
    <submittedName>
        <fullName evidence="2">Uncharacterized protein</fullName>
    </submittedName>
</protein>
<name>A0AAE0SPX3_9BIVA</name>
<evidence type="ECO:0000313" key="2">
    <source>
        <dbReference type="EMBL" id="KAK3595525.1"/>
    </source>
</evidence>
<proteinExistence type="predicted"/>
<comment type="caution">
    <text evidence="2">The sequence shown here is derived from an EMBL/GenBank/DDBJ whole genome shotgun (WGS) entry which is preliminary data.</text>
</comment>
<dbReference type="EMBL" id="JAEAOA010001323">
    <property type="protein sequence ID" value="KAK3595525.1"/>
    <property type="molecule type" value="Genomic_DNA"/>
</dbReference>
<organism evidence="2 3">
    <name type="scientific">Potamilus streckersoni</name>
    <dbReference type="NCBI Taxonomy" id="2493646"/>
    <lineage>
        <taxon>Eukaryota</taxon>
        <taxon>Metazoa</taxon>
        <taxon>Spiralia</taxon>
        <taxon>Lophotrochozoa</taxon>
        <taxon>Mollusca</taxon>
        <taxon>Bivalvia</taxon>
        <taxon>Autobranchia</taxon>
        <taxon>Heteroconchia</taxon>
        <taxon>Palaeoheterodonta</taxon>
        <taxon>Unionida</taxon>
        <taxon>Unionoidea</taxon>
        <taxon>Unionidae</taxon>
        <taxon>Ambleminae</taxon>
        <taxon>Lampsilini</taxon>
        <taxon>Potamilus</taxon>
    </lineage>
</organism>
<feature type="compositionally biased region" description="Basic and acidic residues" evidence="1">
    <location>
        <begin position="78"/>
        <end position="99"/>
    </location>
</feature>
<reference evidence="2" key="1">
    <citation type="journal article" date="2021" name="Genome Biol. Evol.">
        <title>A High-Quality Reference Genome for a Parasitic Bivalve with Doubly Uniparental Inheritance (Bivalvia: Unionida).</title>
        <authorList>
            <person name="Smith C.H."/>
        </authorList>
    </citation>
    <scope>NUCLEOTIDE SEQUENCE</scope>
    <source>
        <strain evidence="2">CHS0354</strain>
    </source>
</reference>
<dbReference type="AlphaFoldDB" id="A0AAE0SPX3"/>
<evidence type="ECO:0000313" key="3">
    <source>
        <dbReference type="Proteomes" id="UP001195483"/>
    </source>
</evidence>
<gene>
    <name evidence="2" type="ORF">CHS0354_021626</name>
</gene>
<dbReference type="Proteomes" id="UP001195483">
    <property type="component" value="Unassembled WGS sequence"/>
</dbReference>
<reference evidence="2" key="3">
    <citation type="submission" date="2023-05" db="EMBL/GenBank/DDBJ databases">
        <authorList>
            <person name="Smith C.H."/>
        </authorList>
    </citation>
    <scope>NUCLEOTIDE SEQUENCE</scope>
    <source>
        <strain evidence="2">CHS0354</strain>
        <tissue evidence="2">Mantle</tissue>
    </source>
</reference>
<sequence>MPKKIKIQVTVRTREVKKGGKETIKRNLSEGKTVLQKLSSQQIPDCKNRHCGLVSEDLINDMAFTNIEAGEETNGTDSRNEKEVNNGGDNEKCHRRRELDEVKNRNDNIIITDRTKENTFYGFMEMDHEQT</sequence>